<dbReference type="Ensembl" id="ENSSFOT00015024260.2">
    <property type="protein sequence ID" value="ENSSFOP00015024000.2"/>
    <property type="gene ID" value="ENSSFOG00015015432.2"/>
</dbReference>
<gene>
    <name evidence="2" type="primary">URB2</name>
    <name evidence="2" type="synonym">urb2</name>
</gene>
<organism evidence="2 3">
    <name type="scientific">Scleropages formosus</name>
    <name type="common">Asian bonytongue</name>
    <name type="synonym">Osteoglossum formosum</name>
    <dbReference type="NCBI Taxonomy" id="113540"/>
    <lineage>
        <taxon>Eukaryota</taxon>
        <taxon>Metazoa</taxon>
        <taxon>Chordata</taxon>
        <taxon>Craniata</taxon>
        <taxon>Vertebrata</taxon>
        <taxon>Euteleostomi</taxon>
        <taxon>Actinopterygii</taxon>
        <taxon>Neopterygii</taxon>
        <taxon>Teleostei</taxon>
        <taxon>Osteoglossocephala</taxon>
        <taxon>Osteoglossomorpha</taxon>
        <taxon>Osteoglossiformes</taxon>
        <taxon>Osteoglossidae</taxon>
        <taxon>Scleropages</taxon>
    </lineage>
</organism>
<protein>
    <submittedName>
        <fullName evidence="2">URB2 ribosome biogenesis homolog</fullName>
    </submittedName>
</protein>
<dbReference type="GO" id="GO:1901796">
    <property type="term" value="P:regulation of signal transduction by p53 class mediator"/>
    <property type="evidence" value="ECO:0007669"/>
    <property type="project" value="Ensembl"/>
</dbReference>
<dbReference type="Proteomes" id="UP000694397">
    <property type="component" value="Chromosome 4"/>
</dbReference>
<dbReference type="InterPro" id="IPR018849">
    <property type="entry name" value="Urb2/Npa2_C"/>
</dbReference>
<dbReference type="GO" id="GO:1902036">
    <property type="term" value="P:regulation of hematopoietic stem cell differentiation"/>
    <property type="evidence" value="ECO:0007669"/>
    <property type="project" value="Ensembl"/>
</dbReference>
<reference evidence="2 3" key="1">
    <citation type="submission" date="2019-04" db="EMBL/GenBank/DDBJ databases">
        <authorList>
            <consortium name="Wellcome Sanger Institute Data Sharing"/>
        </authorList>
    </citation>
    <scope>NUCLEOTIDE SEQUENCE [LARGE SCALE GENOMIC DNA]</scope>
</reference>
<dbReference type="GO" id="GO:0005730">
    <property type="term" value="C:nucleolus"/>
    <property type="evidence" value="ECO:0007669"/>
    <property type="project" value="TreeGrafter"/>
</dbReference>
<keyword evidence="3" id="KW-1185">Reference proteome</keyword>
<evidence type="ECO:0000313" key="2">
    <source>
        <dbReference type="Ensembl" id="ENSSFOP00015024000.2"/>
    </source>
</evidence>
<sequence>MSIISTDISCSVAISLSFTSLKGISGLASSSWLQPSRMAAIYSGIHVKLKSSRTPWADKLKLARFAWISPQCVLPNKEQVLFDWTSHALTCYYGKKAELPLSVVEGLWAYLDDILHSKKLQKALSQGKALSLRLALAQVISERVLECVSGSCPVSQSTVLSICQGILSSPALATTYTTKYELLVELVSRLCALACSKLGPQSAWEPLTAQVFEVLLQAVGSYLAVQRQQANPNRVFSQVAAHLLQPLLLLRHLLATRAWLPEDDGHVRHHLSREVRNKVDAVLQSALFTADHLPSYKEELLPEKEVSSTKKGPTAKGLLSPASTILKKLCESGFCDPSLQFAVRSNSLPLLFKFALDAFSKGGDDNTVCFLLLTRFIAALDITEALTLKDTFDSGNWSLALLTLENLLNLSLTADIYNVAADRIHHGEAQFNFYRKVAQLLLSNAQTAIPAWYRCLKTLLAMNHMIIEPDLDDLVCCSWIDSDCEDLRVNKAREVLISSVFQTYEKLRQLPRLLQEAVEVICRPAIDKFRPPVLTAALQKSLGQCILNSPHSQSLEMCTLILGRMQRFLLPHLQEDEDMALKLFSLTVLLHSILFSVKSLDDGTPVPILKRAQNIMEEMLKVIRSLLGHLDAHTPGSLWFDKALEATLLLSYTWVEVDTLFKIHCSKYVSLGTEDSGSPRLTERRICLLPCVAVKEWEKVALKSKECSSANQLLRELLALQRMKQILLRTDVLLDENVQEVLGKVARFIVRTGASSLTQPFGALWDGQIGTVDDSNYPVAHWFHVTSNLPLVAPYLSQEDLSCLAGFLLNSLLQGEIRDASNQENCLSVTLISKHLLDSSLLVELAPLYSLVVKSFLQRIVGILRSSAGHRCCKALATFEEAVSAEAEEEMEASVEESSEASPSLRRLLSVSRETLSLVRTGAAISLSRTQTEHLLHLLKVSRTLKPDGMSSEDHSAYVLLLFFIASTFQRDSSTEPAEAVRLLKEVYSLMTFLQTGKNVGSVLKVLHGNELLEAAITSLFSHCSMSVLETVDSTAWLAFLQVVQDFLRCLIQTIINRKKSVRLNLEKFTTFMVENEQVAAALSASCSKLGVEKLKPLQLALAAFCTLSRVMTSSLGESEKMDETLAPLLEKCVISMGPAVQSSLKGEACRLLGQSFTVEIVTGMLEAELAWTSCLASSGEGAPTKSRLCHMSLYKTFSQQILRELSSSSRPMDFISSSLHFLSAYHSALESIQDPGQKDLFHLVVQNLRKLLSAPWLSVSDMQKLEPTVGQLLAQLVTRSPLEQFQHLLAAVGEDLGAQVSGGRHTEVLSAVTLSKLLASCPLPETHSKAFWLVAPQITSAIVSAVKECGKDRSLTESLTVPALQALAALLRWGEGVLQNPHHVTLAFGALPFVQLEHPSPAGYHSVFEAVHETLFAVVQCHPQVTLSAAPSFLNCFYRLVVSIMHEGRQRGDTEKGSEEETDALLKCARLVERMYSHIASVAEGFTVLSSFVVAQYVCELQKVTLQPEIKSHLTEGVYRILDLCSEQDIRFLNTALQPGVREVFGELYDGYTHYHKTQRQGEEKYTV</sequence>
<evidence type="ECO:0000259" key="1">
    <source>
        <dbReference type="Pfam" id="PF10441"/>
    </source>
</evidence>
<accession>A0A8C9RUN5</accession>
<dbReference type="GO" id="GO:0042254">
    <property type="term" value="P:ribosome biogenesis"/>
    <property type="evidence" value="ECO:0007669"/>
    <property type="project" value="TreeGrafter"/>
</dbReference>
<dbReference type="OrthoDB" id="160374at2759"/>
<feature type="domain" description="Nucleolar 27S pre-rRNA processing Urb2/Npa2 C-terminal" evidence="1">
    <location>
        <begin position="1382"/>
        <end position="1560"/>
    </location>
</feature>
<name>A0A8C9RUN5_SCLFO</name>
<dbReference type="InterPro" id="IPR052609">
    <property type="entry name" value="Ribosome_Biogenesis_Reg"/>
</dbReference>
<proteinExistence type="predicted"/>
<dbReference type="PANTHER" id="PTHR15682">
    <property type="entry name" value="UNHEALTHY RIBOSOME BIOGENESIS PROTEIN 2 HOMOLOG"/>
    <property type="match status" value="1"/>
</dbReference>
<evidence type="ECO:0000313" key="3">
    <source>
        <dbReference type="Proteomes" id="UP000694397"/>
    </source>
</evidence>
<dbReference type="Pfam" id="PF10441">
    <property type="entry name" value="Urb2"/>
    <property type="match status" value="1"/>
</dbReference>
<dbReference type="GeneTree" id="ENSGT00390000009258"/>
<reference evidence="2" key="3">
    <citation type="submission" date="2025-09" db="UniProtKB">
        <authorList>
            <consortium name="Ensembl"/>
        </authorList>
    </citation>
    <scope>IDENTIFICATION</scope>
</reference>
<reference evidence="2" key="2">
    <citation type="submission" date="2025-08" db="UniProtKB">
        <authorList>
            <consortium name="Ensembl"/>
        </authorList>
    </citation>
    <scope>IDENTIFICATION</scope>
</reference>
<dbReference type="PANTHER" id="PTHR15682:SF2">
    <property type="entry name" value="UNHEALTHY RIBOSOME BIOGENESIS PROTEIN 2 HOMOLOG"/>
    <property type="match status" value="1"/>
</dbReference>